<dbReference type="GeneID" id="36323242"/>
<dbReference type="AlphaFoldDB" id="A0A1X6NAV0"/>
<protein>
    <recommendedName>
        <fullName evidence="2">F-box domain-containing protein</fullName>
    </recommendedName>
</protein>
<dbReference type="InterPro" id="IPR001810">
    <property type="entry name" value="F-box_dom"/>
</dbReference>
<evidence type="ECO:0000256" key="1">
    <source>
        <dbReference type="SAM" id="Phobius"/>
    </source>
</evidence>
<gene>
    <name evidence="3" type="ORF">POSPLADRAFT_1043362</name>
</gene>
<evidence type="ECO:0000313" key="4">
    <source>
        <dbReference type="Proteomes" id="UP000194127"/>
    </source>
</evidence>
<keyword evidence="4" id="KW-1185">Reference proteome</keyword>
<dbReference type="RefSeq" id="XP_024342562.1">
    <property type="nucleotide sequence ID" value="XM_024478292.1"/>
</dbReference>
<sequence>MLFLPYLLPASIFAFFGLFPAFSPNIRNAYRLELSDTADRVKSYLDETGSGEAKLMVFGTLVCSFASRRIDGWLDNVILPKRVVLTLDPPPLPVEDFSPNFSSISLVSIVNQPEVVLNTDVAPLSEPEECPLAQWEFEVLGYAIKLPDIDTLMCRKCIAAEVALAATWAVLVVLFLFSVILSCIRSFTRCKACNARAQPKCNIASNRSHEGSPECDKTLVENSSDLARRLSRRGGKVAASMALAGKTVHPRSACDEIIDSKPTPTILQEAFWIKSSGASRAVVSDAVVHSAVCNLTSYEIEGRPIGEGFDASNDSPTPCTWENGKQECLNSEGHRAFEMRRPRSRVWDEAELSQRRQVVDGVSEDAGPYVLKSPFQTGEDGYFTDDDDEVFGGSACCVRIWNQLSTKVLLSRKRKLVNKLSESGKASPQFSCHVTSPIMFGVPGSGEIGGVLQTAFAWNVLINMTFSAHLDLHSVIYNSSSEPIMPRSDTEPRLPLEIFWLIFDTLSAQEDYHTLTACMLVCRLWGSHIRRMLPIMFMLSGKPQVARLGKHKGQRWKGPGQVFLSGGSQASSGAKTMSIAHIGTFSAMFARRWTRIKLIRIDNGEWSAGDLRPDVFLHLSAFTSVTSLGLGVVNFSSVVFFGRLVRALPNLKSLRCEAVSFTSTEFDPRVFLKDAPHGGVTQLELQFNSLSFADATKSLATILPHAVSYDLTVDCTNSFYVSNQAAVLAGVQGLIQSSGSSLRKLTMQLTLKSDKGLIGACAKLITPSLMLDDEIAL</sequence>
<dbReference type="Pfam" id="PF00646">
    <property type="entry name" value="F-box"/>
    <property type="match status" value="1"/>
</dbReference>
<dbReference type="InterPro" id="IPR036047">
    <property type="entry name" value="F-box-like_dom_sf"/>
</dbReference>
<dbReference type="SUPFAM" id="SSF81383">
    <property type="entry name" value="F-box domain"/>
    <property type="match status" value="1"/>
</dbReference>
<feature type="domain" description="F-box" evidence="2">
    <location>
        <begin position="493"/>
        <end position="532"/>
    </location>
</feature>
<dbReference type="OrthoDB" id="2800599at2759"/>
<proteinExistence type="predicted"/>
<evidence type="ECO:0000313" key="3">
    <source>
        <dbReference type="EMBL" id="OSX65768.1"/>
    </source>
</evidence>
<reference evidence="3 4" key="1">
    <citation type="submission" date="2017-04" db="EMBL/GenBank/DDBJ databases">
        <title>Genome Sequence of the Model Brown-Rot Fungus Postia placenta SB12.</title>
        <authorList>
            <consortium name="DOE Joint Genome Institute"/>
            <person name="Gaskell J."/>
            <person name="Kersten P."/>
            <person name="Larrondo L.F."/>
            <person name="Canessa P."/>
            <person name="Martinez D."/>
            <person name="Hibbett D."/>
            <person name="Schmoll M."/>
            <person name="Kubicek C.P."/>
            <person name="Martinez A.T."/>
            <person name="Yadav J."/>
            <person name="Master E."/>
            <person name="Magnuson J.K."/>
            <person name="James T."/>
            <person name="Yaver D."/>
            <person name="Berka R."/>
            <person name="Labutti K."/>
            <person name="Lipzen A."/>
            <person name="Aerts A."/>
            <person name="Barry K."/>
            <person name="Henrissat B."/>
            <person name="Blanchette R."/>
            <person name="Grigoriev I."/>
            <person name="Cullen D."/>
        </authorList>
    </citation>
    <scope>NUCLEOTIDE SEQUENCE [LARGE SCALE GENOMIC DNA]</scope>
    <source>
        <strain evidence="3 4">MAD-698-R-SB12</strain>
    </source>
</reference>
<dbReference type="Proteomes" id="UP000194127">
    <property type="component" value="Unassembled WGS sequence"/>
</dbReference>
<feature type="transmembrane region" description="Helical" evidence="1">
    <location>
        <begin position="6"/>
        <end position="22"/>
    </location>
</feature>
<accession>A0A1X6NAV0</accession>
<keyword evidence="1" id="KW-0472">Membrane</keyword>
<name>A0A1X6NAV0_9APHY</name>
<keyword evidence="1" id="KW-0812">Transmembrane</keyword>
<keyword evidence="1" id="KW-1133">Transmembrane helix</keyword>
<dbReference type="EMBL" id="KZ110592">
    <property type="protein sequence ID" value="OSX65768.1"/>
    <property type="molecule type" value="Genomic_DNA"/>
</dbReference>
<feature type="transmembrane region" description="Helical" evidence="1">
    <location>
        <begin position="162"/>
        <end position="181"/>
    </location>
</feature>
<evidence type="ECO:0000259" key="2">
    <source>
        <dbReference type="Pfam" id="PF00646"/>
    </source>
</evidence>
<organism evidence="3 4">
    <name type="scientific">Postia placenta MAD-698-R-SB12</name>
    <dbReference type="NCBI Taxonomy" id="670580"/>
    <lineage>
        <taxon>Eukaryota</taxon>
        <taxon>Fungi</taxon>
        <taxon>Dikarya</taxon>
        <taxon>Basidiomycota</taxon>
        <taxon>Agaricomycotina</taxon>
        <taxon>Agaricomycetes</taxon>
        <taxon>Polyporales</taxon>
        <taxon>Adustoporiaceae</taxon>
        <taxon>Rhodonia</taxon>
    </lineage>
</organism>